<dbReference type="PROSITE" id="PS51677">
    <property type="entry name" value="NODB"/>
    <property type="match status" value="1"/>
</dbReference>
<dbReference type="InterPro" id="IPR011330">
    <property type="entry name" value="Glyco_hydro/deAcase_b/a-brl"/>
</dbReference>
<proteinExistence type="predicted"/>
<gene>
    <name evidence="3" type="ORF">GLW07_01965</name>
</gene>
<organism evidence="3 4">
    <name type="scientific">Guptibacillus hwajinpoensis</name>
    <dbReference type="NCBI Taxonomy" id="208199"/>
    <lineage>
        <taxon>Bacteria</taxon>
        <taxon>Bacillati</taxon>
        <taxon>Bacillota</taxon>
        <taxon>Bacilli</taxon>
        <taxon>Bacillales</taxon>
        <taxon>Guptibacillaceae</taxon>
        <taxon>Guptibacillus</taxon>
    </lineage>
</organism>
<feature type="domain" description="NodB homology" evidence="2">
    <location>
        <begin position="55"/>
        <end position="225"/>
    </location>
</feature>
<evidence type="ECO:0000313" key="4">
    <source>
        <dbReference type="Proteomes" id="UP000447833"/>
    </source>
</evidence>
<dbReference type="EMBL" id="WMEY01000001">
    <property type="protein sequence ID" value="MYL62114.1"/>
    <property type="molecule type" value="Genomic_DNA"/>
</dbReference>
<dbReference type="InterPro" id="IPR051398">
    <property type="entry name" value="Polysacch_Deacetylase"/>
</dbReference>
<dbReference type="GO" id="GO:0016810">
    <property type="term" value="F:hydrolase activity, acting on carbon-nitrogen (but not peptide) bonds"/>
    <property type="evidence" value="ECO:0007669"/>
    <property type="project" value="InterPro"/>
</dbReference>
<comment type="caution">
    <text evidence="3">The sequence shown here is derived from an EMBL/GenBank/DDBJ whole genome shotgun (WGS) entry which is preliminary data.</text>
</comment>
<dbReference type="Gene3D" id="3.20.20.370">
    <property type="entry name" value="Glycoside hydrolase/deacetylase"/>
    <property type="match status" value="1"/>
</dbReference>
<keyword evidence="1" id="KW-0732">Signal</keyword>
<dbReference type="GO" id="GO:0005975">
    <property type="term" value="P:carbohydrate metabolic process"/>
    <property type="evidence" value="ECO:0007669"/>
    <property type="project" value="InterPro"/>
</dbReference>
<dbReference type="SUPFAM" id="SSF88713">
    <property type="entry name" value="Glycoside hydrolase/deacetylase"/>
    <property type="match status" value="1"/>
</dbReference>
<name>A0A845EQU0_9BACL</name>
<reference evidence="3 4" key="1">
    <citation type="submission" date="2019-11" db="EMBL/GenBank/DDBJ databases">
        <title>Genome sequences of 17 halophilic strains isolated from different environments.</title>
        <authorList>
            <person name="Furrow R.E."/>
        </authorList>
    </citation>
    <scope>NUCLEOTIDE SEQUENCE [LARGE SCALE GENOMIC DNA]</scope>
    <source>
        <strain evidence="3 4">22506_14_FS</strain>
    </source>
</reference>
<protein>
    <submittedName>
        <fullName evidence="3">Polysaccharide deacetylase family protein</fullName>
    </submittedName>
</protein>
<evidence type="ECO:0000256" key="1">
    <source>
        <dbReference type="ARBA" id="ARBA00022729"/>
    </source>
</evidence>
<dbReference type="InterPro" id="IPR002509">
    <property type="entry name" value="NODB_dom"/>
</dbReference>
<evidence type="ECO:0000313" key="3">
    <source>
        <dbReference type="EMBL" id="MYL62114.1"/>
    </source>
</evidence>
<evidence type="ECO:0000259" key="2">
    <source>
        <dbReference type="PROSITE" id="PS51677"/>
    </source>
</evidence>
<sequence>MKDRHYDQEGNLSSTIVLLADFKKQMKVLHDNGYFTLTLDEFERYIINKMDVPKNSVLLTFDDGHKNNYIEAYPVLKEYGFHAVEFLITSRNNDQTDPYDSITNQYLSYEEIEASSDVYEFASHTNRFHNHEEDGTAFLISKSLPEIEEDVETSIEQIGGTNALAYPYGAYDEETMEAISLVGIDLAFTVQSGYVAPGDDMLQIHRNSVRPYHSIEDFKEMLQLS</sequence>
<dbReference type="PANTHER" id="PTHR34216:SF7">
    <property type="entry name" value="POLY-BETA-1,6-N-ACETYL-D-GLUCOSAMINE N-DEACETYLASE"/>
    <property type="match status" value="1"/>
</dbReference>
<dbReference type="PANTHER" id="PTHR34216">
    <property type="match status" value="1"/>
</dbReference>
<dbReference type="AlphaFoldDB" id="A0A845EQU0"/>
<dbReference type="Pfam" id="PF01522">
    <property type="entry name" value="Polysacc_deac_1"/>
    <property type="match status" value="1"/>
</dbReference>
<accession>A0A845EQU0</accession>
<dbReference type="Proteomes" id="UP000447833">
    <property type="component" value="Unassembled WGS sequence"/>
</dbReference>